<proteinExistence type="predicted"/>
<comment type="caution">
    <text evidence="2">The sequence shown here is derived from an EMBL/GenBank/DDBJ whole genome shotgun (WGS) entry which is preliminary data.</text>
</comment>
<evidence type="ECO:0000256" key="1">
    <source>
        <dbReference type="SAM" id="MobiDB-lite"/>
    </source>
</evidence>
<sequence>MVLSGSLDYDLLENDLEPPEDGYDSEIVQSEDNEPDFVSTTSALPNRQTISLSVRASYTNWNSREAFRELVQNWRDGIIASFDLVEGDFAVECERNVVNGYSEILYKVPRPSSQPKEWLGFIHFKPQGKGGVVEIRNRNATLHPWHLDMGGTSKSGAENLAGTHGEGLKAALLVLMRGSQNHKVRCRSGGFSWTFNFTKYGRLAVRLNRLSDKAAGRPRLGKTLLLFCSDAKSDVQFVLGEPHYGRSDLGIPTRRNLHSTRTIFALTNEGITSPVRVLTQLLAHAFSQLLSVDKGQVAGI</sequence>
<keyword evidence="3" id="KW-1185">Reference proteome</keyword>
<dbReference type="AlphaFoldDB" id="A0AAW0RMW8"/>
<feature type="region of interest" description="Disordered" evidence="1">
    <location>
        <begin position="1"/>
        <end position="23"/>
    </location>
</feature>
<name>A0AAW0RMW8_9HYPO</name>
<dbReference type="EMBL" id="JAAHCF010000492">
    <property type="protein sequence ID" value="KAK8143572.1"/>
    <property type="molecule type" value="Genomic_DNA"/>
</dbReference>
<protein>
    <submittedName>
        <fullName evidence="2">Uncharacterized protein</fullName>
    </submittedName>
</protein>
<evidence type="ECO:0000313" key="3">
    <source>
        <dbReference type="Proteomes" id="UP001397290"/>
    </source>
</evidence>
<accession>A0AAW0RMW8</accession>
<organism evidence="2 3">
    <name type="scientific">Beauveria asiatica</name>
    <dbReference type="NCBI Taxonomy" id="1069075"/>
    <lineage>
        <taxon>Eukaryota</taxon>
        <taxon>Fungi</taxon>
        <taxon>Dikarya</taxon>
        <taxon>Ascomycota</taxon>
        <taxon>Pezizomycotina</taxon>
        <taxon>Sordariomycetes</taxon>
        <taxon>Hypocreomycetidae</taxon>
        <taxon>Hypocreales</taxon>
        <taxon>Cordycipitaceae</taxon>
        <taxon>Beauveria</taxon>
    </lineage>
</organism>
<feature type="compositionally biased region" description="Acidic residues" evidence="1">
    <location>
        <begin position="10"/>
        <end position="23"/>
    </location>
</feature>
<reference evidence="2 3" key="1">
    <citation type="submission" date="2020-02" db="EMBL/GenBank/DDBJ databases">
        <title>Comparative genomics of the hypocrealean fungal genus Beauvera.</title>
        <authorList>
            <person name="Showalter D.N."/>
            <person name="Bushley K.E."/>
            <person name="Rehner S.A."/>
        </authorList>
    </citation>
    <scope>NUCLEOTIDE SEQUENCE [LARGE SCALE GENOMIC DNA]</scope>
    <source>
        <strain evidence="2 3">ARSEF4384</strain>
    </source>
</reference>
<evidence type="ECO:0000313" key="2">
    <source>
        <dbReference type="EMBL" id="KAK8143572.1"/>
    </source>
</evidence>
<gene>
    <name evidence="2" type="ORF">G3M48_007052</name>
</gene>
<dbReference type="Proteomes" id="UP001397290">
    <property type="component" value="Unassembled WGS sequence"/>
</dbReference>